<dbReference type="OrthoDB" id="9802264at2"/>
<dbReference type="NCBIfam" id="TIGR01187">
    <property type="entry name" value="potA"/>
    <property type="match status" value="1"/>
</dbReference>
<evidence type="ECO:0000313" key="9">
    <source>
        <dbReference type="EMBL" id="ALE01290.1"/>
    </source>
</evidence>
<comment type="subunit">
    <text evidence="7">The complex is composed of two ATP-binding proteins (PotA), two transmembrane proteins (PotB and PotC) and a solute-binding protein (PotD).</text>
</comment>
<keyword evidence="5 7" id="KW-1278">Translocase</keyword>
<keyword evidence="3 7" id="KW-0547">Nucleotide-binding</keyword>
<dbReference type="STRING" id="1125411.W908_00895"/>
<comment type="function">
    <text evidence="7">Part of the ABC transporter complex PotABCD involved in spermidine/putrescine import. Responsible for energy coupling to the transport system.</text>
</comment>
<dbReference type="AlphaFoldDB" id="A0A0M5KSR3"/>
<accession>A0A0M5KSR3</accession>
<name>A0A0M5KSR3_9GAMM</name>
<evidence type="ECO:0000256" key="7">
    <source>
        <dbReference type="RuleBase" id="RU364083"/>
    </source>
</evidence>
<dbReference type="SUPFAM" id="SSF50331">
    <property type="entry name" value="MOP-like"/>
    <property type="match status" value="1"/>
</dbReference>
<evidence type="ECO:0000256" key="4">
    <source>
        <dbReference type="ARBA" id="ARBA00022840"/>
    </source>
</evidence>
<keyword evidence="1 7" id="KW-0813">Transport</keyword>
<dbReference type="PROSITE" id="PS00211">
    <property type="entry name" value="ABC_TRANSPORTER_1"/>
    <property type="match status" value="1"/>
</dbReference>
<dbReference type="KEGG" id="tsn:W908_00895"/>
<protein>
    <recommendedName>
        <fullName evidence="7">Spermidine/putrescine import ATP-binding protein PotA</fullName>
        <ecNumber evidence="7">7.6.2.11</ecNumber>
    </recommendedName>
</protein>
<dbReference type="GO" id="GO:0015417">
    <property type="term" value="F:ABC-type polyamine transporter activity"/>
    <property type="evidence" value="ECO:0007669"/>
    <property type="project" value="UniProtKB-EC"/>
</dbReference>
<dbReference type="PANTHER" id="PTHR42781:SF4">
    <property type="entry name" value="SPERMIDINE_PUTRESCINE IMPORT ATP-BINDING PROTEIN POTA"/>
    <property type="match status" value="1"/>
</dbReference>
<dbReference type="InterPro" id="IPR008995">
    <property type="entry name" value="Mo/tungstate-bd_C_term_dom"/>
</dbReference>
<sequence length="366" mass="40218">MSNTDHENQKSLPIGIKSLSKSYGDVYALEDVSLDIKAGEFITLLGPSGSGKTTLLMTIAGFVSPDQGSIYFGQQEMTMTPPHMRGLGMVFQNYALFPFMSVAENVGYPLRVRGMSETDQKKKIDAALEMVQLEGYGERRIHQLSGGQKQRVALARAMVFEPKIILMDEPLSALDKKLREHMQIELKALHQKLEATIVYVTHDQREALTMSDRIAVINNGRLVQVDAPKALYDNPKDLFVADFIGESVLLQLENSKDGLILRGQPLKMNNPQPKGVDPYCLVIRPELLVMSNSKADTVNDLSGIVSASVYQGESVLVLVDLGKDTKISVRLPASKSQSSNNIPEVGKPIQLGLHAEDVIIVEGTVE</sequence>
<dbReference type="RefSeq" id="WP_053819573.1">
    <property type="nucleotide sequence ID" value="NZ_CP006911.1"/>
</dbReference>
<evidence type="ECO:0000256" key="2">
    <source>
        <dbReference type="ARBA" id="ARBA00022475"/>
    </source>
</evidence>
<dbReference type="InterPro" id="IPR003439">
    <property type="entry name" value="ABC_transporter-like_ATP-bd"/>
</dbReference>
<proteinExistence type="inferred from homology"/>
<keyword evidence="6 7" id="KW-0472">Membrane</keyword>
<organism evidence="9 10">
    <name type="scientific">Candidatus Pseudothioglobus singularis PS1</name>
    <dbReference type="NCBI Taxonomy" id="1125411"/>
    <lineage>
        <taxon>Bacteria</taxon>
        <taxon>Pseudomonadati</taxon>
        <taxon>Pseudomonadota</taxon>
        <taxon>Gammaproteobacteria</taxon>
        <taxon>Candidatus Pseudothioglobaceae</taxon>
        <taxon>Candidatus Pseudothioglobus</taxon>
    </lineage>
</organism>
<dbReference type="PANTHER" id="PTHR42781">
    <property type="entry name" value="SPERMIDINE/PUTRESCINE IMPORT ATP-BINDING PROTEIN POTA"/>
    <property type="match status" value="1"/>
</dbReference>
<dbReference type="PROSITE" id="PS50893">
    <property type="entry name" value="ABC_TRANSPORTER_2"/>
    <property type="match status" value="1"/>
</dbReference>
<dbReference type="GO" id="GO:0005524">
    <property type="term" value="F:ATP binding"/>
    <property type="evidence" value="ECO:0007669"/>
    <property type="project" value="UniProtKB-KW"/>
</dbReference>
<dbReference type="SUPFAM" id="SSF52540">
    <property type="entry name" value="P-loop containing nucleoside triphosphate hydrolases"/>
    <property type="match status" value="1"/>
</dbReference>
<evidence type="ECO:0000313" key="10">
    <source>
        <dbReference type="Proteomes" id="UP000068905"/>
    </source>
</evidence>
<dbReference type="Proteomes" id="UP000068905">
    <property type="component" value="Chromosome"/>
</dbReference>
<evidence type="ECO:0000256" key="6">
    <source>
        <dbReference type="ARBA" id="ARBA00023136"/>
    </source>
</evidence>
<dbReference type="InterPro" id="IPR005893">
    <property type="entry name" value="PotA-like"/>
</dbReference>
<evidence type="ECO:0000256" key="3">
    <source>
        <dbReference type="ARBA" id="ARBA00022741"/>
    </source>
</evidence>
<comment type="similarity">
    <text evidence="7">Belongs to the ABC transporter superfamily. Spermidine/putrescine importer (TC 3.A.1.11.1) family.</text>
</comment>
<dbReference type="InterPro" id="IPR003593">
    <property type="entry name" value="AAA+_ATPase"/>
</dbReference>
<dbReference type="FunFam" id="3.40.50.300:FF:000133">
    <property type="entry name" value="Spermidine/putrescine import ATP-binding protein PotA"/>
    <property type="match status" value="1"/>
</dbReference>
<dbReference type="GO" id="GO:0043190">
    <property type="term" value="C:ATP-binding cassette (ABC) transporter complex"/>
    <property type="evidence" value="ECO:0007669"/>
    <property type="project" value="InterPro"/>
</dbReference>
<dbReference type="EMBL" id="CP006911">
    <property type="protein sequence ID" value="ALE01290.1"/>
    <property type="molecule type" value="Genomic_DNA"/>
</dbReference>
<reference evidence="9 10" key="1">
    <citation type="journal article" date="2015" name="Genome Announc.">
        <title>Genome Sequence of 'Candidatus Thioglobus singularis' Strain PS1, a Mixotroph from the SUP05 Clade of Marine Gammaproteobacteria.</title>
        <authorList>
            <person name="Marshall K.T."/>
            <person name="Morris R.M."/>
        </authorList>
    </citation>
    <scope>NUCLEOTIDE SEQUENCE [LARGE SCALE GENOMIC DNA]</scope>
    <source>
        <strain evidence="9 10">PS1</strain>
    </source>
</reference>
<evidence type="ECO:0000256" key="1">
    <source>
        <dbReference type="ARBA" id="ARBA00022448"/>
    </source>
</evidence>
<dbReference type="Pfam" id="PF00005">
    <property type="entry name" value="ABC_tran"/>
    <property type="match status" value="1"/>
</dbReference>
<dbReference type="SMART" id="SM00382">
    <property type="entry name" value="AAA"/>
    <property type="match status" value="1"/>
</dbReference>
<comment type="catalytic activity">
    <reaction evidence="7">
        <text>ATP + H2O + polyamine-[polyamine-binding protein]Side 1 = ADP + phosphate + polyamineSide 2 + [polyamine-binding protein]Side 1.</text>
        <dbReference type="EC" id="7.6.2.11"/>
    </reaction>
</comment>
<dbReference type="InterPro" id="IPR027417">
    <property type="entry name" value="P-loop_NTPase"/>
</dbReference>
<dbReference type="GO" id="GO:0015847">
    <property type="term" value="P:putrescine transport"/>
    <property type="evidence" value="ECO:0007669"/>
    <property type="project" value="UniProtKB-ARBA"/>
</dbReference>
<dbReference type="Gene3D" id="3.40.50.300">
    <property type="entry name" value="P-loop containing nucleotide triphosphate hydrolases"/>
    <property type="match status" value="1"/>
</dbReference>
<feature type="domain" description="ABC transporter" evidence="8">
    <location>
        <begin position="14"/>
        <end position="244"/>
    </location>
</feature>
<evidence type="ECO:0000256" key="5">
    <source>
        <dbReference type="ARBA" id="ARBA00022967"/>
    </source>
</evidence>
<dbReference type="InterPro" id="IPR050093">
    <property type="entry name" value="ABC_SmlMolc_Importer"/>
</dbReference>
<keyword evidence="2 7" id="KW-1003">Cell membrane</keyword>
<gene>
    <name evidence="7" type="primary">potA</name>
    <name evidence="9" type="ORF">W908_00895</name>
</gene>
<dbReference type="Gene3D" id="2.40.50.100">
    <property type="match status" value="1"/>
</dbReference>
<keyword evidence="10" id="KW-1185">Reference proteome</keyword>
<dbReference type="InterPro" id="IPR013611">
    <property type="entry name" value="Transp-assoc_OB_typ2"/>
</dbReference>
<evidence type="ECO:0000259" key="8">
    <source>
        <dbReference type="PROSITE" id="PS50893"/>
    </source>
</evidence>
<dbReference type="InterPro" id="IPR017871">
    <property type="entry name" value="ABC_transporter-like_CS"/>
</dbReference>
<keyword evidence="4 7" id="KW-0067">ATP-binding</keyword>
<dbReference type="Pfam" id="PF08402">
    <property type="entry name" value="TOBE_2"/>
    <property type="match status" value="1"/>
</dbReference>
<dbReference type="GO" id="GO:0016887">
    <property type="term" value="F:ATP hydrolysis activity"/>
    <property type="evidence" value="ECO:0007669"/>
    <property type="project" value="InterPro"/>
</dbReference>
<dbReference type="EC" id="7.6.2.11" evidence="7"/>